<name>A0ACC6PAC4_9BACL</name>
<comment type="caution">
    <text evidence="1">The sequence shown here is derived from an EMBL/GenBank/DDBJ whole genome shotgun (WGS) entry which is preliminary data.</text>
</comment>
<reference evidence="1" key="1">
    <citation type="submission" date="2024-03" db="EMBL/GenBank/DDBJ databases">
        <title>Whole genome sequecning of epiphytes from Marcgravia umbellata leaves.</title>
        <authorList>
            <person name="Kumar G."/>
            <person name="Savka M.A."/>
        </authorList>
    </citation>
    <scope>NUCLEOTIDE SEQUENCE</scope>
    <source>
        <strain evidence="1">RIT_BL5</strain>
    </source>
</reference>
<sequence>MAGTEAKSRSLEPSDRVPKVAIVTGTSSGFGLHIGMELAKAGVLVVAGMRRPEAAGKLIAAAAEADREKGGSHHTAELRFAGELEALGNGPVSSLIRPVTLDVCDDNRVQEAVKAVMDRFGRIDILVNNAGMAMGGFVGEVPMEGWREQFAVNVFGLIAMTGAVVPHMREARSGCIIQMSSVSGAIGLPGYGPYVSSKFAIEGFSESLALETAPYGIRTYVLEPASYKTDIWEKGFAGIHRTDGSPNEATLNRMLDMSRASAEGGGDPRVVARLAADLALGKKGHGRFRYVLPRGAALLVALKKRLPFRLVQAIMLRILRRGMKN</sequence>
<proteinExistence type="predicted"/>
<protein>
    <submittedName>
        <fullName evidence="1">SDR family NAD(P)-dependent oxidoreductase</fullName>
    </submittedName>
</protein>
<evidence type="ECO:0000313" key="1">
    <source>
        <dbReference type="EMBL" id="MEJ8303837.1"/>
    </source>
</evidence>
<organism evidence="1 2">
    <name type="scientific">Saccharibacillus sacchari</name>
    <dbReference type="NCBI Taxonomy" id="456493"/>
    <lineage>
        <taxon>Bacteria</taxon>
        <taxon>Bacillati</taxon>
        <taxon>Bacillota</taxon>
        <taxon>Bacilli</taxon>
        <taxon>Bacillales</taxon>
        <taxon>Paenibacillaceae</taxon>
        <taxon>Saccharibacillus</taxon>
    </lineage>
</organism>
<accession>A0ACC6PAC4</accession>
<gene>
    <name evidence="1" type="ORF">WKI47_07965</name>
</gene>
<evidence type="ECO:0000313" key="2">
    <source>
        <dbReference type="Proteomes" id="UP001380953"/>
    </source>
</evidence>
<keyword evidence="2" id="KW-1185">Reference proteome</keyword>
<dbReference type="EMBL" id="JBBKAR010000026">
    <property type="protein sequence ID" value="MEJ8303837.1"/>
    <property type="molecule type" value="Genomic_DNA"/>
</dbReference>
<dbReference type="Proteomes" id="UP001380953">
    <property type="component" value="Unassembled WGS sequence"/>
</dbReference>